<comment type="caution">
    <text evidence="2">The sequence shown here is derived from an EMBL/GenBank/DDBJ whole genome shotgun (WGS) entry which is preliminary data.</text>
</comment>
<keyword evidence="3" id="KW-1185">Reference proteome</keyword>
<dbReference type="AlphaFoldDB" id="A0ABD0KGJ9"/>
<name>A0ABD0KGJ9_9CAEN</name>
<accession>A0ABD0KGJ9</accession>
<gene>
    <name evidence="2" type="ORF">BaRGS_00022502</name>
</gene>
<protein>
    <submittedName>
        <fullName evidence="2">Uncharacterized protein</fullName>
    </submittedName>
</protein>
<keyword evidence="1" id="KW-0732">Signal</keyword>
<dbReference type="EMBL" id="JACVVK020000182">
    <property type="protein sequence ID" value="KAK7486179.1"/>
    <property type="molecule type" value="Genomic_DNA"/>
</dbReference>
<evidence type="ECO:0000256" key="1">
    <source>
        <dbReference type="SAM" id="SignalP"/>
    </source>
</evidence>
<organism evidence="2 3">
    <name type="scientific">Batillaria attramentaria</name>
    <dbReference type="NCBI Taxonomy" id="370345"/>
    <lineage>
        <taxon>Eukaryota</taxon>
        <taxon>Metazoa</taxon>
        <taxon>Spiralia</taxon>
        <taxon>Lophotrochozoa</taxon>
        <taxon>Mollusca</taxon>
        <taxon>Gastropoda</taxon>
        <taxon>Caenogastropoda</taxon>
        <taxon>Sorbeoconcha</taxon>
        <taxon>Cerithioidea</taxon>
        <taxon>Batillariidae</taxon>
        <taxon>Batillaria</taxon>
    </lineage>
</organism>
<sequence length="166" mass="18395">MFFFARPTSPTGSSIFLTALVMCELLCQAAVSYLLSNRPGSPHHSYLPAALARENDWLYAFVPGTELRRPSLPLSNCFQCVGRGDYSQDACSSPQTQAKILLLYQQRFGAIKEKMCEKIDPTLISTAPHFTVGVAAVWRRGLAWRDSQLCPGQRRKQTNLTSPSPA</sequence>
<feature type="chain" id="PRO_5044809472" evidence="1">
    <location>
        <begin position="30"/>
        <end position="166"/>
    </location>
</feature>
<reference evidence="2 3" key="1">
    <citation type="journal article" date="2023" name="Sci. Data">
        <title>Genome assembly of the Korean intertidal mud-creeper Batillaria attramentaria.</title>
        <authorList>
            <person name="Patra A.K."/>
            <person name="Ho P.T."/>
            <person name="Jun S."/>
            <person name="Lee S.J."/>
            <person name="Kim Y."/>
            <person name="Won Y.J."/>
        </authorList>
    </citation>
    <scope>NUCLEOTIDE SEQUENCE [LARGE SCALE GENOMIC DNA]</scope>
    <source>
        <strain evidence="2">Wonlab-2016</strain>
    </source>
</reference>
<evidence type="ECO:0000313" key="3">
    <source>
        <dbReference type="Proteomes" id="UP001519460"/>
    </source>
</evidence>
<evidence type="ECO:0000313" key="2">
    <source>
        <dbReference type="EMBL" id="KAK7486179.1"/>
    </source>
</evidence>
<dbReference type="Proteomes" id="UP001519460">
    <property type="component" value="Unassembled WGS sequence"/>
</dbReference>
<feature type="signal peptide" evidence="1">
    <location>
        <begin position="1"/>
        <end position="29"/>
    </location>
</feature>
<proteinExistence type="predicted"/>